<protein>
    <recommendedName>
        <fullName evidence="1">BTB domain-containing protein</fullName>
    </recommendedName>
</protein>
<dbReference type="OrthoDB" id="6420138at2759"/>
<accession>A0A4Y2FQ51</accession>
<dbReference type="AlphaFoldDB" id="A0A4Y2FQ51"/>
<reference evidence="2 3" key="1">
    <citation type="journal article" date="2019" name="Sci. Rep.">
        <title>Orb-weaving spider Araneus ventricosus genome elucidates the spidroin gene catalogue.</title>
        <authorList>
            <person name="Kono N."/>
            <person name="Nakamura H."/>
            <person name="Ohtoshi R."/>
            <person name="Moran D.A.P."/>
            <person name="Shinohara A."/>
            <person name="Yoshida Y."/>
            <person name="Fujiwara M."/>
            <person name="Mori M."/>
            <person name="Tomita M."/>
            <person name="Arakawa K."/>
        </authorList>
    </citation>
    <scope>NUCLEOTIDE SEQUENCE [LARGE SCALE GENOMIC DNA]</scope>
</reference>
<feature type="domain" description="BTB" evidence="1">
    <location>
        <begin position="286"/>
        <end position="364"/>
    </location>
</feature>
<dbReference type="InterPro" id="IPR011333">
    <property type="entry name" value="SKP1/BTB/POZ_sf"/>
</dbReference>
<name>A0A4Y2FQ51_ARAVE</name>
<dbReference type="InterPro" id="IPR000210">
    <property type="entry name" value="BTB/POZ_dom"/>
</dbReference>
<dbReference type="Gene3D" id="3.30.710.10">
    <property type="entry name" value="Potassium Channel Kv1.1, Chain A"/>
    <property type="match status" value="1"/>
</dbReference>
<dbReference type="SUPFAM" id="SSF49599">
    <property type="entry name" value="TRAF domain-like"/>
    <property type="match status" value="1"/>
</dbReference>
<gene>
    <name evidence="2" type="ORF">AVEN_92012_1</name>
</gene>
<dbReference type="SUPFAM" id="SSF54695">
    <property type="entry name" value="POZ domain"/>
    <property type="match status" value="1"/>
</dbReference>
<dbReference type="Pfam" id="PF00651">
    <property type="entry name" value="BTB"/>
    <property type="match status" value="1"/>
</dbReference>
<evidence type="ECO:0000313" key="2">
    <source>
        <dbReference type="EMBL" id="GBM41794.1"/>
    </source>
</evidence>
<organism evidence="2 3">
    <name type="scientific">Araneus ventricosus</name>
    <name type="common">Orbweaver spider</name>
    <name type="synonym">Epeira ventricosa</name>
    <dbReference type="NCBI Taxonomy" id="182803"/>
    <lineage>
        <taxon>Eukaryota</taxon>
        <taxon>Metazoa</taxon>
        <taxon>Ecdysozoa</taxon>
        <taxon>Arthropoda</taxon>
        <taxon>Chelicerata</taxon>
        <taxon>Arachnida</taxon>
        <taxon>Araneae</taxon>
        <taxon>Araneomorphae</taxon>
        <taxon>Entelegynae</taxon>
        <taxon>Araneoidea</taxon>
        <taxon>Araneidae</taxon>
        <taxon>Araneus</taxon>
    </lineage>
</organism>
<keyword evidence="3" id="KW-1185">Reference proteome</keyword>
<evidence type="ECO:0000313" key="3">
    <source>
        <dbReference type="Proteomes" id="UP000499080"/>
    </source>
</evidence>
<sequence length="419" mass="48826">MAFIDSETTSLVVNTTLEIRIEDFWSSNKTKRVSKRCGKNYEHWDFHFLASAHPDGIDKNTKSSIVVLLYEMLHSQNSLHYDDILTWTLSIIDIEGNLRLPRSFIKFPFRERLSSSYFREVKYLKRSLILNQADEFLPDGVLTLHCDISYTWNSRASRNDYQLSDLDLIATKTSLAAELYLNDFLYSIPTVMCHRNGGNNMTDSSAIPTPTLRIFDLSFQIFTLPKFHELRKRFGVYGISPALSHLNLEPEKDTQNIMEHIWIFDTDPDKFLISLDRGKNSLGTQLMEASAVIKRCVNAPMKEQHEKRIVFSNVKSHTFTIVLYYLRSRALIFSNFCELVDVYEMSHLYEMKELQQKCVEHMVTSFNTPNVVEQLDRIANLYSDEYLSKLLHSLCHEYQNGRQIPLSKMNDRPDYASYI</sequence>
<dbReference type="EMBL" id="BGPR01000973">
    <property type="protein sequence ID" value="GBM41794.1"/>
    <property type="molecule type" value="Genomic_DNA"/>
</dbReference>
<comment type="caution">
    <text evidence="2">The sequence shown here is derived from an EMBL/GenBank/DDBJ whole genome shotgun (WGS) entry which is preliminary data.</text>
</comment>
<proteinExistence type="predicted"/>
<dbReference type="Proteomes" id="UP000499080">
    <property type="component" value="Unassembled WGS sequence"/>
</dbReference>
<evidence type="ECO:0000259" key="1">
    <source>
        <dbReference type="Pfam" id="PF00651"/>
    </source>
</evidence>